<keyword evidence="3" id="KW-1185">Reference proteome</keyword>
<reference evidence="2 3" key="1">
    <citation type="submission" date="2022-03" db="EMBL/GenBank/DDBJ databases">
        <title>Chryseobacterium sp. isolated from particulate matters in swine house.</title>
        <authorList>
            <person name="Won M."/>
            <person name="Kim S.-J."/>
            <person name="Kwon S.-W."/>
        </authorList>
    </citation>
    <scope>NUCLEOTIDE SEQUENCE [LARGE SCALE GENOMIC DNA]</scope>
    <source>
        <strain evidence="2 3">SC2-2</strain>
    </source>
</reference>
<accession>A0ABY4BSS9</accession>
<organism evidence="2 3">
    <name type="scientific">Chryseobacterium suipulveris</name>
    <dbReference type="NCBI Taxonomy" id="2929800"/>
    <lineage>
        <taxon>Bacteria</taxon>
        <taxon>Pseudomonadati</taxon>
        <taxon>Bacteroidota</taxon>
        <taxon>Flavobacteriia</taxon>
        <taxon>Flavobacteriales</taxon>
        <taxon>Weeksellaceae</taxon>
        <taxon>Chryseobacterium group</taxon>
        <taxon>Chryseobacterium</taxon>
    </lineage>
</organism>
<evidence type="ECO:0000313" key="3">
    <source>
        <dbReference type="Proteomes" id="UP000831460"/>
    </source>
</evidence>
<dbReference type="EMBL" id="CP094532">
    <property type="protein sequence ID" value="UOE42258.1"/>
    <property type="molecule type" value="Genomic_DNA"/>
</dbReference>
<keyword evidence="1" id="KW-0732">Signal</keyword>
<proteinExistence type="predicted"/>
<evidence type="ECO:0008006" key="4">
    <source>
        <dbReference type="Google" id="ProtNLM"/>
    </source>
</evidence>
<evidence type="ECO:0000256" key="1">
    <source>
        <dbReference type="SAM" id="SignalP"/>
    </source>
</evidence>
<dbReference type="InterPro" id="IPR036761">
    <property type="entry name" value="TTHA0802/YceI-like_sf"/>
</dbReference>
<name>A0ABY4BSS9_9FLAO</name>
<feature type="signal peptide" evidence="1">
    <location>
        <begin position="1"/>
        <end position="23"/>
    </location>
</feature>
<gene>
    <name evidence="2" type="ORF">MTP09_06365</name>
</gene>
<dbReference type="SUPFAM" id="SSF101874">
    <property type="entry name" value="YceI-like"/>
    <property type="match status" value="1"/>
</dbReference>
<feature type="chain" id="PRO_5047547684" description="Lipid/polyisoprenoid-binding YceI-like domain-containing protein" evidence="1">
    <location>
        <begin position="24"/>
        <end position="169"/>
    </location>
</feature>
<evidence type="ECO:0000313" key="2">
    <source>
        <dbReference type="EMBL" id="UOE42258.1"/>
    </source>
</evidence>
<sequence>MKNKILYLVFTFVTGFYFSQQNAVEINGWTNVNTFKCVNNAFRNSTSIYSFMGNELPNVVLKVDDFDCRNRMMTSDFRKTLNSDKYPNLTIKFLNFSKGNGNRFNAVVEVKMMNVVKKYNIEFSQYKNSLVGIKRLKFSDFNIVPPKKMGGMVYVKDELDLTFSLGIKD</sequence>
<dbReference type="Gene3D" id="2.40.128.110">
    <property type="entry name" value="Lipid/polyisoprenoid-binding, YceI-like"/>
    <property type="match status" value="1"/>
</dbReference>
<dbReference type="Proteomes" id="UP000831460">
    <property type="component" value="Chromosome"/>
</dbReference>
<protein>
    <recommendedName>
        <fullName evidence="4">Lipid/polyisoprenoid-binding YceI-like domain-containing protein</fullName>
    </recommendedName>
</protein>
<dbReference type="RefSeq" id="WP_243551262.1">
    <property type="nucleotide sequence ID" value="NZ_CP094532.1"/>
</dbReference>